<accession>A0ABV3QBG6</accession>
<dbReference type="InterPro" id="IPR029063">
    <property type="entry name" value="SAM-dependent_MTases_sf"/>
</dbReference>
<dbReference type="Pfam" id="PF08241">
    <property type="entry name" value="Methyltransf_11"/>
    <property type="match status" value="1"/>
</dbReference>
<organism evidence="5 6">
    <name type="scientific">Rhodanobacter lycopersici</name>
    <dbReference type="NCBI Taxonomy" id="3162487"/>
    <lineage>
        <taxon>Bacteria</taxon>
        <taxon>Pseudomonadati</taxon>
        <taxon>Pseudomonadota</taxon>
        <taxon>Gammaproteobacteria</taxon>
        <taxon>Lysobacterales</taxon>
        <taxon>Rhodanobacteraceae</taxon>
        <taxon>Rhodanobacter</taxon>
    </lineage>
</organism>
<comment type="caution">
    <text evidence="5">The sequence shown here is derived from an EMBL/GenBank/DDBJ whole genome shotgun (WGS) entry which is preliminary data.</text>
</comment>
<protein>
    <submittedName>
        <fullName evidence="5">Methyltransferase domain-containing protein</fullName>
    </submittedName>
</protein>
<dbReference type="PANTHER" id="PTHR43464:SF19">
    <property type="entry name" value="UBIQUINONE BIOSYNTHESIS O-METHYLTRANSFERASE, MITOCHONDRIAL"/>
    <property type="match status" value="1"/>
</dbReference>
<gene>
    <name evidence="5" type="ORF">ABQJ54_05345</name>
</gene>
<dbReference type="Proteomes" id="UP001556220">
    <property type="component" value="Unassembled WGS sequence"/>
</dbReference>
<evidence type="ECO:0000256" key="1">
    <source>
        <dbReference type="ARBA" id="ARBA00022603"/>
    </source>
</evidence>
<evidence type="ECO:0000313" key="6">
    <source>
        <dbReference type="Proteomes" id="UP001556220"/>
    </source>
</evidence>
<dbReference type="Gene3D" id="3.40.50.150">
    <property type="entry name" value="Vaccinia Virus protein VP39"/>
    <property type="match status" value="1"/>
</dbReference>
<dbReference type="InterPro" id="IPR013216">
    <property type="entry name" value="Methyltransf_11"/>
</dbReference>
<keyword evidence="6" id="KW-1185">Reference proteome</keyword>
<dbReference type="RefSeq" id="WP_367853229.1">
    <property type="nucleotide sequence ID" value="NZ_JBFOHK010000001.1"/>
</dbReference>
<dbReference type="CDD" id="cd02440">
    <property type="entry name" value="AdoMet_MTases"/>
    <property type="match status" value="1"/>
</dbReference>
<dbReference type="PANTHER" id="PTHR43464">
    <property type="entry name" value="METHYLTRANSFERASE"/>
    <property type="match status" value="1"/>
</dbReference>
<dbReference type="SUPFAM" id="SSF53335">
    <property type="entry name" value="S-adenosyl-L-methionine-dependent methyltransferases"/>
    <property type="match status" value="1"/>
</dbReference>
<evidence type="ECO:0000313" key="5">
    <source>
        <dbReference type="EMBL" id="MEW9571168.1"/>
    </source>
</evidence>
<dbReference type="GO" id="GO:0032259">
    <property type="term" value="P:methylation"/>
    <property type="evidence" value="ECO:0007669"/>
    <property type="project" value="UniProtKB-KW"/>
</dbReference>
<proteinExistence type="predicted"/>
<dbReference type="GO" id="GO:0008168">
    <property type="term" value="F:methyltransferase activity"/>
    <property type="evidence" value="ECO:0007669"/>
    <property type="project" value="UniProtKB-KW"/>
</dbReference>
<evidence type="ECO:0000259" key="4">
    <source>
        <dbReference type="Pfam" id="PF08241"/>
    </source>
</evidence>
<evidence type="ECO:0000256" key="2">
    <source>
        <dbReference type="ARBA" id="ARBA00022679"/>
    </source>
</evidence>
<evidence type="ECO:0000256" key="3">
    <source>
        <dbReference type="ARBA" id="ARBA00022691"/>
    </source>
</evidence>
<reference evidence="5 6" key="1">
    <citation type="submission" date="2024-06" db="EMBL/GenBank/DDBJ databases">
        <authorList>
            <person name="Woo H."/>
        </authorList>
    </citation>
    <scope>NUCLEOTIDE SEQUENCE [LARGE SCALE GENOMIC DNA]</scope>
    <source>
        <strain evidence="5 6">Si-c</strain>
    </source>
</reference>
<dbReference type="EMBL" id="JBFOHK010000001">
    <property type="protein sequence ID" value="MEW9571168.1"/>
    <property type="molecule type" value="Genomic_DNA"/>
</dbReference>
<keyword evidence="1 5" id="KW-0489">Methyltransferase</keyword>
<sequence length="250" mass="28098">MFDVTVAAPVRRPHAILDLASRSAKALKIERLLDLANRSQPMHLLEIGTGSGGIACHFAGHGVLRCQVVAVDVVDNRRVSDGYDFHLVQGVVLPFADASFDVVISNHVIEHVGDAGAQAHHLSEIRRVMKPGGVGYLAVPNRWMLTEPHYHLMFLSWWPHGWRTPYLRLMRKGEFYDCEPLEKRQLEHMLDSAGFGYSNLCIEAMRETLAIERPQAMITRVLSRVPDGLLKPLRGLIPTLIYRLQLQAGR</sequence>
<feature type="domain" description="Methyltransferase type 11" evidence="4">
    <location>
        <begin position="45"/>
        <end position="134"/>
    </location>
</feature>
<keyword evidence="3" id="KW-0949">S-adenosyl-L-methionine</keyword>
<keyword evidence="2" id="KW-0808">Transferase</keyword>
<name>A0ABV3QBG6_9GAMM</name>